<gene>
    <name evidence="1" type="ORF">SAMN05660462_00431</name>
</gene>
<reference evidence="1 2" key="1">
    <citation type="submission" date="2016-10" db="EMBL/GenBank/DDBJ databases">
        <authorList>
            <person name="de Groot N.N."/>
        </authorList>
    </citation>
    <scope>NUCLEOTIDE SEQUENCE [LARGE SCALE GENOMIC DNA]</scope>
    <source>
        <strain evidence="1 2">DSM 21650</strain>
    </source>
</reference>
<dbReference type="EMBL" id="FNQE01000003">
    <property type="protein sequence ID" value="SDY60672.1"/>
    <property type="molecule type" value="Genomic_DNA"/>
</dbReference>
<dbReference type="AlphaFoldDB" id="A0A1H3L8B0"/>
<keyword evidence="2" id="KW-1185">Reference proteome</keyword>
<evidence type="ECO:0000313" key="1">
    <source>
        <dbReference type="EMBL" id="SDY60672.1"/>
    </source>
</evidence>
<dbReference type="OrthoDB" id="1655135at2"/>
<dbReference type="Proteomes" id="UP000198625">
    <property type="component" value="Unassembled WGS sequence"/>
</dbReference>
<dbReference type="RefSeq" id="WP_091726587.1">
    <property type="nucleotide sequence ID" value="NZ_FNQE01000003.1"/>
</dbReference>
<organism evidence="1 2">
    <name type="scientific">Proteiniborus ethanoligenes</name>
    <dbReference type="NCBI Taxonomy" id="415015"/>
    <lineage>
        <taxon>Bacteria</taxon>
        <taxon>Bacillati</taxon>
        <taxon>Bacillota</taxon>
        <taxon>Clostridia</taxon>
        <taxon>Eubacteriales</taxon>
        <taxon>Proteiniborus</taxon>
    </lineage>
</organism>
<evidence type="ECO:0000313" key="2">
    <source>
        <dbReference type="Proteomes" id="UP000198625"/>
    </source>
</evidence>
<name>A0A1H3L8B0_9FIRM</name>
<sequence>MEKGKKHYKELFKDYPDVVTLVQFREMLGGIADSTARKLVRTNAVKHFYIRDTYMIPKKCVIDYVTSEHYKDYKKSLKVQI</sequence>
<proteinExistence type="predicted"/>
<protein>
    <recommendedName>
        <fullName evidence="3">Helix-turn-helix domain-containing protein</fullName>
    </recommendedName>
</protein>
<evidence type="ECO:0008006" key="3">
    <source>
        <dbReference type="Google" id="ProtNLM"/>
    </source>
</evidence>
<accession>A0A1H3L8B0</accession>